<keyword evidence="2" id="KW-1185">Reference proteome</keyword>
<organism evidence="1 2">
    <name type="scientific">Chitinophaga tropicalis</name>
    <dbReference type="NCBI Taxonomy" id="2683588"/>
    <lineage>
        <taxon>Bacteria</taxon>
        <taxon>Pseudomonadati</taxon>
        <taxon>Bacteroidota</taxon>
        <taxon>Chitinophagia</taxon>
        <taxon>Chitinophagales</taxon>
        <taxon>Chitinophagaceae</taxon>
        <taxon>Chitinophaga</taxon>
    </lineage>
</organism>
<accession>A0A7K1U023</accession>
<protein>
    <submittedName>
        <fullName evidence="1">Uncharacterized protein</fullName>
    </submittedName>
</protein>
<dbReference type="RefSeq" id="WP_157305094.1">
    <property type="nucleotide sequence ID" value="NZ_WRXN01000001.1"/>
</dbReference>
<dbReference type="EMBL" id="WRXN01000001">
    <property type="protein sequence ID" value="MVT07714.1"/>
    <property type="molecule type" value="Genomic_DNA"/>
</dbReference>
<dbReference type="Proteomes" id="UP000461730">
    <property type="component" value="Unassembled WGS sequence"/>
</dbReference>
<name>A0A7K1U023_9BACT</name>
<comment type="caution">
    <text evidence="1">The sequence shown here is derived from an EMBL/GenBank/DDBJ whole genome shotgun (WGS) entry which is preliminary data.</text>
</comment>
<proteinExistence type="predicted"/>
<evidence type="ECO:0000313" key="1">
    <source>
        <dbReference type="EMBL" id="MVT07714.1"/>
    </source>
</evidence>
<sequence length="140" mass="15988">MVNEEIFQRIPEDKSSERYLLTIGTCYQSESYDDYQRQKDLSFTEHIEYAVLIKNKKALFRLVSMEMNQLSKSLITIFLYTIGGIVNIEASCICVPARDTIFLDALKRSGYEIGEQSSGCYNVVKGQITPGYYLLNDRAG</sequence>
<evidence type="ECO:0000313" key="2">
    <source>
        <dbReference type="Proteomes" id="UP000461730"/>
    </source>
</evidence>
<gene>
    <name evidence="1" type="ORF">GO493_05535</name>
</gene>
<reference evidence="1 2" key="1">
    <citation type="submission" date="2019-12" db="EMBL/GenBank/DDBJ databases">
        <title>Chitinophaga sp. strain ysch24 (GDMCC 1.1355), whole genome shotgun sequence.</title>
        <authorList>
            <person name="Zhang X."/>
        </authorList>
    </citation>
    <scope>NUCLEOTIDE SEQUENCE [LARGE SCALE GENOMIC DNA]</scope>
    <source>
        <strain evidence="2">ysch24</strain>
    </source>
</reference>
<dbReference type="AlphaFoldDB" id="A0A7K1U023"/>